<comment type="similarity">
    <text evidence="7">Belongs to the light-harvesting chlorophyll a/b-binding (LHC) protein family.</text>
</comment>
<evidence type="ECO:0000256" key="7">
    <source>
        <dbReference type="RuleBase" id="RU363080"/>
    </source>
</evidence>
<dbReference type="Gene3D" id="1.10.3460.10">
    <property type="entry name" value="Chlorophyll a/b binding protein domain"/>
    <property type="match status" value="1"/>
</dbReference>
<dbReference type="PANTHER" id="PTHR21649">
    <property type="entry name" value="CHLOROPHYLL A/B BINDING PROTEIN"/>
    <property type="match status" value="1"/>
</dbReference>
<organism evidence="8 9">
    <name type="scientific">Monoraphidium neglectum</name>
    <dbReference type="NCBI Taxonomy" id="145388"/>
    <lineage>
        <taxon>Eukaryota</taxon>
        <taxon>Viridiplantae</taxon>
        <taxon>Chlorophyta</taxon>
        <taxon>core chlorophytes</taxon>
        <taxon>Chlorophyceae</taxon>
        <taxon>CS clade</taxon>
        <taxon>Sphaeropleales</taxon>
        <taxon>Selenastraceae</taxon>
        <taxon>Monoraphidium</taxon>
    </lineage>
</organism>
<keyword evidence="7" id="KW-0603">Photosystem I</keyword>
<keyword evidence="7" id="KW-0604">Photosystem II</keyword>
<feature type="binding site" evidence="6">
    <location>
        <position position="211"/>
    </location>
    <ligand>
        <name>chlorophyll a</name>
        <dbReference type="ChEBI" id="CHEBI:58416"/>
        <label>1</label>
    </ligand>
</feature>
<name>A0A0D2NEK7_9CHLO</name>
<evidence type="ECO:0000313" key="9">
    <source>
        <dbReference type="Proteomes" id="UP000054498"/>
    </source>
</evidence>
<feature type="binding site" evidence="6">
    <location>
        <position position="223"/>
    </location>
    <ligand>
        <name>chlorophyll a</name>
        <dbReference type="ChEBI" id="CHEBI:58416"/>
        <label>1</label>
    </ligand>
</feature>
<dbReference type="GeneID" id="25737209"/>
<keyword evidence="7" id="KW-0472">Membrane</keyword>
<keyword evidence="7" id="KW-0812">Transmembrane</keyword>
<dbReference type="InterPro" id="IPR022796">
    <property type="entry name" value="Chloroa_b-bind"/>
</dbReference>
<dbReference type="Pfam" id="PF00504">
    <property type="entry name" value="Chloroa_b-bind"/>
    <property type="match status" value="1"/>
</dbReference>
<dbReference type="STRING" id="145388.A0A0D2NEK7"/>
<dbReference type="EMBL" id="KK100815">
    <property type="protein sequence ID" value="KIZ03631.1"/>
    <property type="molecule type" value="Genomic_DNA"/>
</dbReference>
<dbReference type="GO" id="GO:0009765">
    <property type="term" value="P:photosynthesis, light harvesting"/>
    <property type="evidence" value="ECO:0007669"/>
    <property type="project" value="InterPro"/>
</dbReference>
<keyword evidence="7" id="KW-1133">Transmembrane helix</keyword>
<feature type="binding site" description="axial binding residue" evidence="6">
    <location>
        <position position="97"/>
    </location>
    <ligand>
        <name>chlorophyll b</name>
        <dbReference type="ChEBI" id="CHEBI:61721"/>
        <label>1</label>
    </ligand>
    <ligandPart>
        <name>Mg</name>
        <dbReference type="ChEBI" id="CHEBI:25107"/>
    </ligandPart>
</feature>
<feature type="binding site" evidence="6">
    <location>
        <position position="209"/>
    </location>
    <ligand>
        <name>chlorophyll a</name>
        <dbReference type="ChEBI" id="CHEBI:58416"/>
        <label>1</label>
    </ligand>
</feature>
<dbReference type="KEGG" id="mng:MNEG_4331"/>
<dbReference type="Proteomes" id="UP000054498">
    <property type="component" value="Unassembled WGS sequence"/>
</dbReference>
<dbReference type="OrthoDB" id="423598at2759"/>
<dbReference type="GO" id="GO:0016168">
    <property type="term" value="F:chlorophyll binding"/>
    <property type="evidence" value="ECO:0007669"/>
    <property type="project" value="UniProtKB-KW"/>
</dbReference>
<dbReference type="SUPFAM" id="SSF103511">
    <property type="entry name" value="Chlorophyll a-b binding protein"/>
    <property type="match status" value="1"/>
</dbReference>
<keyword evidence="5 7" id="KW-0157">Chromophore</keyword>
<protein>
    <recommendedName>
        <fullName evidence="7">Chlorophyll a-b binding protein, chloroplastic</fullName>
    </recommendedName>
</protein>
<proteinExistence type="inferred from homology"/>
<keyword evidence="3 7" id="KW-0602">Photosynthesis</keyword>
<feature type="transmembrane region" description="Helical" evidence="7">
    <location>
        <begin position="94"/>
        <end position="114"/>
    </location>
</feature>
<evidence type="ECO:0000256" key="3">
    <source>
        <dbReference type="ARBA" id="ARBA00022531"/>
    </source>
</evidence>
<evidence type="ECO:0000256" key="2">
    <source>
        <dbReference type="ARBA" id="ARBA00022528"/>
    </source>
</evidence>
<comment type="subcellular location">
    <subcellularLocation>
        <location evidence="7">Plastid</location>
        <location evidence="7">Chloroplast thylakoid membrane</location>
    </subcellularLocation>
</comment>
<sequence>MQLTRFSAANKVAAGRTSGRKTTVRVQANAEEARQWVESWQAKQAAAANRASWFPGNKLPEHLDGTLVGDFGFDPLGLGKDASKLKWYQQAELVHARFAMLGVAGILVPDLFHLIGAGGPAAQIPWFDHAKFEYYAPINALFGVQVLLFAWAELRRLQDIRNPGSVGQDPIFTQYSLPAGEVGYPGGIFDPLGYAKGDVAELKLKEIKNGRLAMVAFAGFAAQAQTTGTTPLANLATHIANPYTTTVLTNEHLRLL</sequence>
<gene>
    <name evidence="8" type="ORF">MNEG_4331</name>
</gene>
<feature type="transmembrane region" description="Helical" evidence="7">
    <location>
        <begin position="134"/>
        <end position="152"/>
    </location>
</feature>
<feature type="binding site" description="axial binding residue" evidence="6">
    <location>
        <position position="177"/>
    </location>
    <ligand>
        <name>chlorophyll b</name>
        <dbReference type="ChEBI" id="CHEBI:61721"/>
        <label>1</label>
    </ligand>
    <ligandPart>
        <name>Mg</name>
        <dbReference type="ChEBI" id="CHEBI:25107"/>
    </ligandPart>
</feature>
<evidence type="ECO:0000256" key="5">
    <source>
        <dbReference type="ARBA" id="ARBA00022991"/>
    </source>
</evidence>
<reference evidence="8 9" key="1">
    <citation type="journal article" date="2013" name="BMC Genomics">
        <title>Reconstruction of the lipid metabolism for the microalga Monoraphidium neglectum from its genome sequence reveals characteristics suitable for biofuel production.</title>
        <authorList>
            <person name="Bogen C."/>
            <person name="Al-Dilaimi A."/>
            <person name="Albersmeier A."/>
            <person name="Wichmann J."/>
            <person name="Grundmann M."/>
            <person name="Rupp O."/>
            <person name="Lauersen K.J."/>
            <person name="Blifernez-Klassen O."/>
            <person name="Kalinowski J."/>
            <person name="Goesmann A."/>
            <person name="Mussgnug J.H."/>
            <person name="Kruse O."/>
        </authorList>
    </citation>
    <scope>NUCLEOTIDE SEQUENCE [LARGE SCALE GENOMIC DNA]</scope>
    <source>
        <strain evidence="8 9">SAG 48.87</strain>
    </source>
</reference>
<dbReference type="InterPro" id="IPR001344">
    <property type="entry name" value="Chloro_AB-bd_pln"/>
</dbReference>
<dbReference type="GO" id="GO:0009522">
    <property type="term" value="C:photosystem I"/>
    <property type="evidence" value="ECO:0007669"/>
    <property type="project" value="UniProtKB-KW"/>
</dbReference>
<keyword evidence="9" id="KW-1185">Reference proteome</keyword>
<feature type="binding site" evidence="6">
    <location>
        <position position="206"/>
    </location>
    <ligand>
        <name>chlorophyll a</name>
        <dbReference type="ChEBI" id="CHEBI:58416"/>
        <label>1</label>
    </ligand>
</feature>
<dbReference type="RefSeq" id="XP_013902650.1">
    <property type="nucleotide sequence ID" value="XM_014047196.1"/>
</dbReference>
<feature type="binding site" evidence="6">
    <location>
        <position position="238"/>
    </location>
    <ligand>
        <name>chlorophyll a</name>
        <dbReference type="ChEBI" id="CHEBI:58416"/>
        <label>1</label>
    </ligand>
</feature>
<evidence type="ECO:0000256" key="1">
    <source>
        <dbReference type="ARBA" id="ARBA00022494"/>
    </source>
</evidence>
<keyword evidence="1 6" id="KW-0148">Chlorophyll</keyword>
<evidence type="ECO:0000256" key="6">
    <source>
        <dbReference type="PIRSR" id="PIRSR601344-1"/>
    </source>
</evidence>
<feature type="binding site" evidence="6">
    <location>
        <position position="205"/>
    </location>
    <ligand>
        <name>chlorophyll a</name>
        <dbReference type="ChEBI" id="CHEBI:58416"/>
        <label>1</label>
    </ligand>
</feature>
<keyword evidence="4 7" id="KW-0934">Plastid</keyword>
<evidence type="ECO:0000313" key="8">
    <source>
        <dbReference type="EMBL" id="KIZ03631.1"/>
    </source>
</evidence>
<dbReference type="GO" id="GO:0009523">
    <property type="term" value="C:photosystem II"/>
    <property type="evidence" value="ECO:0007669"/>
    <property type="project" value="UniProtKB-KW"/>
</dbReference>
<evidence type="ECO:0000256" key="4">
    <source>
        <dbReference type="ARBA" id="ARBA00022640"/>
    </source>
</evidence>
<feature type="binding site" evidence="6">
    <location>
        <position position="95"/>
    </location>
    <ligand>
        <name>chlorophyll a</name>
        <dbReference type="ChEBI" id="CHEBI:58416"/>
        <label>1</label>
    </ligand>
</feature>
<keyword evidence="7" id="KW-0793">Thylakoid</keyword>
<accession>A0A0D2NEK7</accession>
<feature type="binding site" evidence="6">
    <location>
        <position position="92"/>
    </location>
    <ligand>
        <name>chlorophyll a</name>
        <dbReference type="ChEBI" id="CHEBI:58416"/>
        <label>1</label>
    </ligand>
</feature>
<dbReference type="GO" id="GO:0009535">
    <property type="term" value="C:chloroplast thylakoid membrane"/>
    <property type="evidence" value="ECO:0007669"/>
    <property type="project" value="UniProtKB-SubCell"/>
</dbReference>
<comment type="function">
    <text evidence="7">The light-harvesting complex (LHC) functions as a light receptor, it captures and delivers excitation energy to photosystems with which it is closely associated.</text>
</comment>
<dbReference type="AlphaFoldDB" id="A0A0D2NEK7"/>
<keyword evidence="2 7" id="KW-0150">Chloroplast</keyword>